<evidence type="ECO:0000256" key="6">
    <source>
        <dbReference type="ARBA" id="ARBA00022777"/>
    </source>
</evidence>
<dbReference type="SUPFAM" id="SSF55874">
    <property type="entry name" value="ATPase domain of HSP90 chaperone/DNA topoisomerase II/histidine kinase"/>
    <property type="match status" value="1"/>
</dbReference>
<keyword evidence="3" id="KW-0597">Phosphoprotein</keyword>
<dbReference type="Gene3D" id="3.30.565.10">
    <property type="entry name" value="Histidine kinase-like ATPase, C-terminal domain"/>
    <property type="match status" value="1"/>
</dbReference>
<keyword evidence="5" id="KW-0547">Nucleotide-binding</keyword>
<evidence type="ECO:0000256" key="8">
    <source>
        <dbReference type="ARBA" id="ARBA00023012"/>
    </source>
</evidence>
<dbReference type="CDD" id="cd16917">
    <property type="entry name" value="HATPase_UhpB-NarQ-NarX-like"/>
    <property type="match status" value="1"/>
</dbReference>
<dbReference type="Pfam" id="PF07730">
    <property type="entry name" value="HisKA_3"/>
    <property type="match status" value="1"/>
</dbReference>
<evidence type="ECO:0000313" key="11">
    <source>
        <dbReference type="EMBL" id="BBY31593.1"/>
    </source>
</evidence>
<proteinExistence type="predicted"/>
<protein>
    <recommendedName>
        <fullName evidence="2">histidine kinase</fullName>
        <ecNumber evidence="2">2.7.13.3</ecNumber>
    </recommendedName>
</protein>
<accession>A0A7I7QYX0</accession>
<organism evidence="11 12">
    <name type="scientific">Mycolicibacterium sediminis</name>
    <dbReference type="NCBI Taxonomy" id="1286180"/>
    <lineage>
        <taxon>Bacteria</taxon>
        <taxon>Bacillati</taxon>
        <taxon>Actinomycetota</taxon>
        <taxon>Actinomycetes</taxon>
        <taxon>Mycobacteriales</taxon>
        <taxon>Mycobacteriaceae</taxon>
        <taxon>Mycolicibacterium</taxon>
    </lineage>
</organism>
<keyword evidence="9" id="KW-1133">Transmembrane helix</keyword>
<dbReference type="KEGG" id="msei:MSEDJ_56890"/>
<evidence type="ECO:0000256" key="3">
    <source>
        <dbReference type="ARBA" id="ARBA00022553"/>
    </source>
</evidence>
<gene>
    <name evidence="11" type="ORF">MSEDJ_56890</name>
</gene>
<dbReference type="PANTHER" id="PTHR24421">
    <property type="entry name" value="NITRATE/NITRITE SENSOR PROTEIN NARX-RELATED"/>
    <property type="match status" value="1"/>
</dbReference>
<evidence type="ECO:0000256" key="1">
    <source>
        <dbReference type="ARBA" id="ARBA00000085"/>
    </source>
</evidence>
<dbReference type="GO" id="GO:0046983">
    <property type="term" value="F:protein dimerization activity"/>
    <property type="evidence" value="ECO:0007669"/>
    <property type="project" value="InterPro"/>
</dbReference>
<comment type="catalytic activity">
    <reaction evidence="1">
        <text>ATP + protein L-histidine = ADP + protein N-phospho-L-histidine.</text>
        <dbReference type="EC" id="2.7.13.3"/>
    </reaction>
</comment>
<reference evidence="11 12" key="1">
    <citation type="journal article" date="2019" name="Emerg. Microbes Infect.">
        <title>Comprehensive subspecies identification of 175 nontuberculous mycobacteria species based on 7547 genomic profiles.</title>
        <authorList>
            <person name="Matsumoto Y."/>
            <person name="Kinjo T."/>
            <person name="Motooka D."/>
            <person name="Nabeya D."/>
            <person name="Jung N."/>
            <person name="Uechi K."/>
            <person name="Horii T."/>
            <person name="Iida T."/>
            <person name="Fujita J."/>
            <person name="Nakamura S."/>
        </authorList>
    </citation>
    <scope>NUCLEOTIDE SEQUENCE [LARGE SCALE GENOMIC DNA]</scope>
    <source>
        <strain evidence="11 12">JCM 17899</strain>
    </source>
</reference>
<evidence type="ECO:0000256" key="4">
    <source>
        <dbReference type="ARBA" id="ARBA00022679"/>
    </source>
</evidence>
<feature type="transmembrane region" description="Helical" evidence="9">
    <location>
        <begin position="37"/>
        <end position="58"/>
    </location>
</feature>
<name>A0A7I7QYX0_9MYCO</name>
<keyword evidence="7" id="KW-0067">ATP-binding</keyword>
<evidence type="ECO:0000256" key="9">
    <source>
        <dbReference type="SAM" id="Phobius"/>
    </source>
</evidence>
<evidence type="ECO:0000259" key="10">
    <source>
        <dbReference type="Pfam" id="PF07730"/>
    </source>
</evidence>
<dbReference type="GO" id="GO:0000155">
    <property type="term" value="F:phosphorelay sensor kinase activity"/>
    <property type="evidence" value="ECO:0007669"/>
    <property type="project" value="InterPro"/>
</dbReference>
<evidence type="ECO:0000256" key="2">
    <source>
        <dbReference type="ARBA" id="ARBA00012438"/>
    </source>
</evidence>
<dbReference type="Proteomes" id="UP000467193">
    <property type="component" value="Chromosome"/>
</dbReference>
<dbReference type="EC" id="2.7.13.3" evidence="2"/>
<keyword evidence="6" id="KW-0418">Kinase</keyword>
<dbReference type="AlphaFoldDB" id="A0A7I7QYX0"/>
<evidence type="ECO:0000256" key="7">
    <source>
        <dbReference type="ARBA" id="ARBA00022840"/>
    </source>
</evidence>
<dbReference type="Gene3D" id="1.20.5.1930">
    <property type="match status" value="1"/>
</dbReference>
<dbReference type="InterPro" id="IPR050482">
    <property type="entry name" value="Sensor_HK_TwoCompSys"/>
</dbReference>
<feature type="transmembrane region" description="Helical" evidence="9">
    <location>
        <begin position="64"/>
        <end position="84"/>
    </location>
</feature>
<keyword evidence="12" id="KW-1185">Reference proteome</keyword>
<dbReference type="EMBL" id="AP022588">
    <property type="protein sequence ID" value="BBY31593.1"/>
    <property type="molecule type" value="Genomic_DNA"/>
</dbReference>
<keyword evidence="4" id="KW-0808">Transferase</keyword>
<evidence type="ECO:0000256" key="5">
    <source>
        <dbReference type="ARBA" id="ARBA00022741"/>
    </source>
</evidence>
<keyword evidence="8" id="KW-0902">Two-component regulatory system</keyword>
<dbReference type="GO" id="GO:0005524">
    <property type="term" value="F:ATP binding"/>
    <property type="evidence" value="ECO:0007669"/>
    <property type="project" value="UniProtKB-KW"/>
</dbReference>
<dbReference type="GO" id="GO:0016020">
    <property type="term" value="C:membrane"/>
    <property type="evidence" value="ECO:0007669"/>
    <property type="project" value="InterPro"/>
</dbReference>
<dbReference type="InterPro" id="IPR036890">
    <property type="entry name" value="HATPase_C_sf"/>
</dbReference>
<feature type="domain" description="Signal transduction histidine kinase subgroup 3 dimerisation and phosphoacceptor" evidence="10">
    <location>
        <begin position="116"/>
        <end position="181"/>
    </location>
</feature>
<evidence type="ECO:0000313" key="12">
    <source>
        <dbReference type="Proteomes" id="UP000467193"/>
    </source>
</evidence>
<keyword evidence="9" id="KW-0472">Membrane</keyword>
<dbReference type="PANTHER" id="PTHR24421:SF10">
    <property type="entry name" value="NITRATE_NITRITE SENSOR PROTEIN NARQ"/>
    <property type="match status" value="1"/>
</dbReference>
<sequence>MVTDLWGMSDLIPLVPALTLIELIARAQSDRDAWVRTWSPQVLGSVAWAAALLLGRLLEGPMRASLFVGVALSVAIPVLVGLYLHAQRALAQAAQARATDAERVKERSAELARSEERAALARELHDLVSHRMASIALSSSVALRYSAEMGNDLRSIIESVHDEAAAAMTQLKDLHLLLRHATARTEPSSVEFETRLVTMLRGARAAGLRIEDDGVANAPSEWDGRTRLVALDVVGEAVVNAMRYARRESTLSLSLRMDSSQSTVTVTSVLDRTLPAAVPGASGMGLAGMRERVQASGGTLTAGPVGRHWVVRAQLPPSAEGAT</sequence>
<keyword evidence="9" id="KW-0812">Transmembrane</keyword>
<dbReference type="InterPro" id="IPR011712">
    <property type="entry name" value="Sig_transdc_His_kin_sub3_dim/P"/>
</dbReference>